<name>A0ABS2PIH8_9STRE</name>
<comment type="caution">
    <text evidence="2">The sequence shown here is derived from an EMBL/GenBank/DDBJ whole genome shotgun (WGS) entry which is preliminary data.</text>
</comment>
<dbReference type="InterPro" id="IPR021560">
    <property type="entry name" value="DUF3021"/>
</dbReference>
<dbReference type="Pfam" id="PF11457">
    <property type="entry name" value="DUF3021"/>
    <property type="match status" value="1"/>
</dbReference>
<sequence length="129" mass="14954">MKIIKSFIIGVGIGQLFYLISIFLAGVQTQTLANMASVALLSGLMGIASLVYDWRQLSLLRQSLFHYVLILALAMIMNLYNHWLPLSYFSLFILEFSIIYLIIWSLLYMKTRWTITKINQTLVENRKKD</sequence>
<feature type="transmembrane region" description="Helical" evidence="1">
    <location>
        <begin position="86"/>
        <end position="107"/>
    </location>
</feature>
<accession>A0ABS2PIH8</accession>
<organism evidence="2 3">
    <name type="scientific">Streptococcus saliviloxodontae</name>
    <dbReference type="NCBI Taxonomy" id="1349416"/>
    <lineage>
        <taxon>Bacteria</taxon>
        <taxon>Bacillati</taxon>
        <taxon>Bacillota</taxon>
        <taxon>Bacilli</taxon>
        <taxon>Lactobacillales</taxon>
        <taxon>Streptococcaceae</taxon>
        <taxon>Streptococcus</taxon>
    </lineage>
</organism>
<evidence type="ECO:0008006" key="4">
    <source>
        <dbReference type="Google" id="ProtNLM"/>
    </source>
</evidence>
<feature type="transmembrane region" description="Helical" evidence="1">
    <location>
        <begin position="7"/>
        <end position="26"/>
    </location>
</feature>
<dbReference type="EMBL" id="JAFBEI010000001">
    <property type="protein sequence ID" value="MBM7635225.1"/>
    <property type="molecule type" value="Genomic_DNA"/>
</dbReference>
<evidence type="ECO:0000256" key="1">
    <source>
        <dbReference type="SAM" id="Phobius"/>
    </source>
</evidence>
<proteinExistence type="predicted"/>
<dbReference type="Proteomes" id="UP000809081">
    <property type="component" value="Unassembled WGS sequence"/>
</dbReference>
<reference evidence="2 3" key="1">
    <citation type="submission" date="2021-01" db="EMBL/GenBank/DDBJ databases">
        <title>Genomic Encyclopedia of Type Strains, Phase IV (KMG-IV): sequencing the most valuable type-strain genomes for metagenomic binning, comparative biology and taxonomic classification.</title>
        <authorList>
            <person name="Goeker M."/>
        </authorList>
    </citation>
    <scope>NUCLEOTIDE SEQUENCE [LARGE SCALE GENOMIC DNA]</scope>
    <source>
        <strain evidence="2 3">DSM 27513</strain>
    </source>
</reference>
<gene>
    <name evidence="2" type="ORF">JOC31_000016</name>
</gene>
<feature type="transmembrane region" description="Helical" evidence="1">
    <location>
        <begin position="32"/>
        <end position="52"/>
    </location>
</feature>
<evidence type="ECO:0000313" key="2">
    <source>
        <dbReference type="EMBL" id="MBM7635225.1"/>
    </source>
</evidence>
<evidence type="ECO:0000313" key="3">
    <source>
        <dbReference type="Proteomes" id="UP000809081"/>
    </source>
</evidence>
<protein>
    <recommendedName>
        <fullName evidence="4">DUF3021 domain-containing protein</fullName>
    </recommendedName>
</protein>
<keyword evidence="1" id="KW-0812">Transmembrane</keyword>
<keyword evidence="1" id="KW-1133">Transmembrane helix</keyword>
<keyword evidence="1" id="KW-0472">Membrane</keyword>
<keyword evidence="3" id="KW-1185">Reference proteome</keyword>
<dbReference type="RefSeq" id="WP_205016187.1">
    <property type="nucleotide sequence ID" value="NZ_JAFBEI010000001.1"/>
</dbReference>
<feature type="transmembrane region" description="Helical" evidence="1">
    <location>
        <begin position="64"/>
        <end position="80"/>
    </location>
</feature>